<evidence type="ECO:0000313" key="2">
    <source>
        <dbReference type="EMBL" id="SDE16386.1"/>
    </source>
</evidence>
<accession>A0A1G7AR43</accession>
<dbReference type="GO" id="GO:0008641">
    <property type="term" value="F:ubiquitin-like modifier activating enzyme activity"/>
    <property type="evidence" value="ECO:0007669"/>
    <property type="project" value="InterPro"/>
</dbReference>
<evidence type="ECO:0000313" key="3">
    <source>
        <dbReference type="Proteomes" id="UP000199417"/>
    </source>
</evidence>
<dbReference type="InterPro" id="IPR045886">
    <property type="entry name" value="ThiF/MoeB/HesA"/>
</dbReference>
<dbReference type="InterPro" id="IPR035985">
    <property type="entry name" value="Ubiquitin-activating_enz"/>
</dbReference>
<evidence type="ECO:0000259" key="1">
    <source>
        <dbReference type="Pfam" id="PF00899"/>
    </source>
</evidence>
<dbReference type="STRING" id="168276.SAMN05444580_11154"/>
<dbReference type="InterPro" id="IPR000415">
    <property type="entry name" value="Nitroreductase-like"/>
</dbReference>
<dbReference type="GO" id="GO:0016491">
    <property type="term" value="F:oxidoreductase activity"/>
    <property type="evidence" value="ECO:0007669"/>
    <property type="project" value="InterPro"/>
</dbReference>
<dbReference type="CDD" id="cd01483">
    <property type="entry name" value="E1_enzyme_family"/>
    <property type="match status" value="1"/>
</dbReference>
<dbReference type="Proteomes" id="UP000199417">
    <property type="component" value="Unassembled WGS sequence"/>
</dbReference>
<dbReference type="Gene3D" id="3.40.109.10">
    <property type="entry name" value="NADH Oxidase"/>
    <property type="match status" value="1"/>
</dbReference>
<dbReference type="InterPro" id="IPR000594">
    <property type="entry name" value="ThiF_NAD_FAD-bd"/>
</dbReference>
<keyword evidence="3" id="KW-1185">Reference proteome</keyword>
<dbReference type="EMBL" id="FNAB01000011">
    <property type="protein sequence ID" value="SDE16386.1"/>
    <property type="molecule type" value="Genomic_DNA"/>
</dbReference>
<dbReference type="NCBIfam" id="NF005901">
    <property type="entry name" value="PRK07877.1"/>
    <property type="match status" value="1"/>
</dbReference>
<feature type="domain" description="THIF-type NAD/FAD binding fold" evidence="1">
    <location>
        <begin position="54"/>
        <end position="189"/>
    </location>
</feature>
<reference evidence="2 3" key="1">
    <citation type="submission" date="2016-10" db="EMBL/GenBank/DDBJ databases">
        <authorList>
            <person name="de Groot N.N."/>
        </authorList>
    </citation>
    <scope>NUCLEOTIDE SEQUENCE [LARGE SCALE GENOMIC DNA]</scope>
    <source>
        <strain evidence="2 3">JCM 11308</strain>
    </source>
</reference>
<dbReference type="SUPFAM" id="SSF69572">
    <property type="entry name" value="Activating enzymes of the ubiquitin-like proteins"/>
    <property type="match status" value="1"/>
</dbReference>
<dbReference type="SUPFAM" id="SSF55469">
    <property type="entry name" value="FMN-dependent nitroreductase-like"/>
    <property type="match status" value="1"/>
</dbReference>
<organism evidence="2 3">
    <name type="scientific">Rhodococcus tukisamuensis</name>
    <dbReference type="NCBI Taxonomy" id="168276"/>
    <lineage>
        <taxon>Bacteria</taxon>
        <taxon>Bacillati</taxon>
        <taxon>Actinomycetota</taxon>
        <taxon>Actinomycetes</taxon>
        <taxon>Mycobacteriales</taxon>
        <taxon>Nocardiaceae</taxon>
        <taxon>Rhodococcus</taxon>
    </lineage>
</organism>
<dbReference type="Pfam" id="PF00899">
    <property type="entry name" value="ThiF"/>
    <property type="match status" value="1"/>
</dbReference>
<dbReference type="AlphaFoldDB" id="A0A1G7AR43"/>
<sequence>MYDTIDAQRSSLRALVPSVAPALADEAPSWAYYPWRRALVHVLGPMSFRRLRLDRNRNKITDHEQQCLASLEVGVVGLSVGHAVAVALALESACGAMRLADFDTLDLSNLNRVPASVFDLGVNKAVVAAHRISEIDPYLRVSAWPEGVTEDTIGSFLEGLDLVVEECDSLDMKVLVREEARRRGIPVLMETSDRGLLDVERFDLEPDRPLFHGLLGEVSSRSLAGLTSKEKLPAVLGILGADELSPRLGASLVEIDTTISTWPQLGGDVLLGGASVATAVRRFGTGRALPSGRVRIDLEAALDGLASPAPQVDVDRTDEVSVGCTTQSAANAVVRAAYAAPSGGNAQPWRVTVGADDLRIYLDPDRTSAMDVQFRGSFVALGAAFYNARVAAAAHRILGPVEVFGDGDPVSDGAVPVVTMTFGAGADEDLASRYERMLGRVTNRRTGAVRQVDPETIGVLEASARDEGARLAVLTDRGDLARAAELLAASDRVRFLTPRLHREMMGEVRWVGEDVSTGIDVRSLEFGATDLAALSIVRRGDVTAQLAEWRLGSGLGDATRDRVNSSSALAAVVISGIRHIDYFRGGVALENVWITSEDEGFAVQPVSPVFLYGVHECDLEELAPQHTGELAECRQALLDLFGVADQEALALVLRLSHAPPPSVRSRRRSFRVES</sequence>
<dbReference type="PANTHER" id="PTHR43267">
    <property type="entry name" value="TRNA THREONYLCARBAMOYLADENOSINE DEHYDRATASE"/>
    <property type="match status" value="1"/>
</dbReference>
<protein>
    <submittedName>
        <fullName evidence="2">ThiF family protein</fullName>
    </submittedName>
</protein>
<dbReference type="GO" id="GO:0061504">
    <property type="term" value="P:cyclic threonylcarbamoyladenosine biosynthetic process"/>
    <property type="evidence" value="ECO:0007669"/>
    <property type="project" value="TreeGrafter"/>
</dbReference>
<proteinExistence type="predicted"/>
<dbReference type="PANTHER" id="PTHR43267:SF3">
    <property type="entry name" value="THIF PROTEIN"/>
    <property type="match status" value="1"/>
</dbReference>
<gene>
    <name evidence="2" type="ORF">SAMN05444580_11154</name>
</gene>
<dbReference type="GO" id="GO:0061503">
    <property type="term" value="F:tRNA threonylcarbamoyladenosine dehydratase"/>
    <property type="evidence" value="ECO:0007669"/>
    <property type="project" value="TreeGrafter"/>
</dbReference>
<name>A0A1G7AR43_9NOCA</name>
<dbReference type="Gene3D" id="3.40.50.720">
    <property type="entry name" value="NAD(P)-binding Rossmann-like Domain"/>
    <property type="match status" value="1"/>
</dbReference>